<dbReference type="RefSeq" id="WP_346822618.1">
    <property type="nucleotide sequence ID" value="NZ_JBDKWZ010000010.1"/>
</dbReference>
<sequence>MLNKLCLIVVLWVFFYPNSWGQSTQNPFEQILEELSVSQEEGAYQELYDFYERYYRQPIDLNRTDRNELESLHLLSVEQLNQFFLHRQRLGPLLSIYELQVIESFDLPTIRKLLPFVQVPHASLEKDNRSLFFRMKEAKNHFLLMRWGRVLETQKGFKEDSLGQTKYQGSPGRLYLRYRLSRPRDFSFGLSLEKDAGEPLWRWGGSQKTYGMDFMSFHISLMNKGNLKNLTLGDYKLQIGQGLLLSGGFSLGKSSESTIGTKRSTLLALPYTSKVETGYFRGVAGTYQWGQCSLTGFVSGKRMDASLEQDSLERQMIVSFPVTGYHRTESEWEKKNASREMVLGHHARYANSTNSFSVGLTSVWTRYRHSVNKPDRIYTQWDFEGRSNWVVGVDWQYQWHNLSFFGEGGRSVSGGLAWLSGILASLSKQVEVSLLYRNYDRDFHSFYGNAFGENSQNKNERGIYLGWKIIWSRKWQLAGYVDQFTFPWLKYQVDAPSSGYEVFSRLTHSPKRHSKIYFQYRYEKKEKNLTGSSSKASGVSPVVKQNYLVNAEHKVSDFFSLRTRLQGTFYRQEALHHGLAMMQDVYFTYRKFRLSLRFAAFQTPHYETRQYAYERDVLYSFYIPVYYGEGSRHYALLKYKLSRSISLDLKYAVTLQTTAQSTGSGWDEIAGPRKSEIKCQIRVKL</sequence>
<proteinExistence type="predicted"/>
<evidence type="ECO:0008006" key="3">
    <source>
        <dbReference type="Google" id="ProtNLM"/>
    </source>
</evidence>
<name>A0AAW9SBI1_9BACT</name>
<protein>
    <recommendedName>
        <fullName evidence="3">Helix-hairpin-helix motif-containing protein</fullName>
    </recommendedName>
</protein>
<reference evidence="1 2" key="1">
    <citation type="submission" date="2024-04" db="EMBL/GenBank/DDBJ databases">
        <title>Novel genus in family Flammeovirgaceae.</title>
        <authorList>
            <person name="Nguyen T.H."/>
            <person name="Vuong T.Q."/>
            <person name="Le H."/>
            <person name="Kim S.-G."/>
        </authorList>
    </citation>
    <scope>NUCLEOTIDE SEQUENCE [LARGE SCALE GENOMIC DNA]</scope>
    <source>
        <strain evidence="1 2">JCM 23209</strain>
    </source>
</reference>
<dbReference type="Proteomes" id="UP001403385">
    <property type="component" value="Unassembled WGS sequence"/>
</dbReference>
<dbReference type="AlphaFoldDB" id="A0AAW9SBI1"/>
<comment type="caution">
    <text evidence="1">The sequence shown here is derived from an EMBL/GenBank/DDBJ whole genome shotgun (WGS) entry which is preliminary data.</text>
</comment>
<accession>A0AAW9SBI1</accession>
<evidence type="ECO:0000313" key="1">
    <source>
        <dbReference type="EMBL" id="MEN7549840.1"/>
    </source>
</evidence>
<organism evidence="1 2">
    <name type="scientific">Rapidithrix thailandica</name>
    <dbReference type="NCBI Taxonomy" id="413964"/>
    <lineage>
        <taxon>Bacteria</taxon>
        <taxon>Pseudomonadati</taxon>
        <taxon>Bacteroidota</taxon>
        <taxon>Cytophagia</taxon>
        <taxon>Cytophagales</taxon>
        <taxon>Flammeovirgaceae</taxon>
        <taxon>Rapidithrix</taxon>
    </lineage>
</organism>
<dbReference type="EMBL" id="JBDKWZ010000010">
    <property type="protein sequence ID" value="MEN7549840.1"/>
    <property type="molecule type" value="Genomic_DNA"/>
</dbReference>
<gene>
    <name evidence="1" type="ORF">AAG747_18085</name>
</gene>
<keyword evidence="2" id="KW-1185">Reference proteome</keyword>
<dbReference type="InterPro" id="IPR010994">
    <property type="entry name" value="RuvA_2-like"/>
</dbReference>
<dbReference type="SUPFAM" id="SSF47781">
    <property type="entry name" value="RuvA domain 2-like"/>
    <property type="match status" value="1"/>
</dbReference>
<evidence type="ECO:0000313" key="2">
    <source>
        <dbReference type="Proteomes" id="UP001403385"/>
    </source>
</evidence>